<organism evidence="3">
    <name type="scientific">freshwater metagenome</name>
    <dbReference type="NCBI Taxonomy" id="449393"/>
    <lineage>
        <taxon>unclassified sequences</taxon>
        <taxon>metagenomes</taxon>
        <taxon>ecological metagenomes</taxon>
    </lineage>
</organism>
<dbReference type="Gene3D" id="3.20.20.140">
    <property type="entry name" value="Metal-dependent hydrolases"/>
    <property type="match status" value="1"/>
</dbReference>
<dbReference type="InterPro" id="IPR006680">
    <property type="entry name" value="Amidohydro-rel"/>
</dbReference>
<sequence>MSPTATDATNAPVDLGFAAFDADNHYYEAEDAFTRHIPRDMAKRCMQWAEIDGKRRLLVGGRVNRFIPNPTFDPVSKPGALDAYFRGQVAGDDMRKLFGELDPISPAYRNRDARVALMREQGLEGAMFFPTLAVGMEESLRHDPVALCAAFRAFNRWLEEDWGFAYQNTIYAAPYITLADPQWAVEEADWAISKGVKVVVMRTSPAIDPAGGTRSPGDAVFDPFWARLAEADVAVAFHSGDAGYGKYIDDWEPFGDFEAFKSSPMRVMTSDRAPFDMFAVLVCHGVFSRHPRLRTASIEAGADWVPNLVKKFKKAYSQQPFMFSKDPVEQFREHVWVAPFYEDDIDLLAEVLGVDRLLFGSDYPHAEGLAVPTRFVHDIANFSPDAVRRIMRENAREFLALGGV</sequence>
<dbReference type="GO" id="GO:0016831">
    <property type="term" value="F:carboxy-lyase activity"/>
    <property type="evidence" value="ECO:0007669"/>
    <property type="project" value="InterPro"/>
</dbReference>
<protein>
    <submittedName>
        <fullName evidence="3">Unannotated protein</fullName>
    </submittedName>
</protein>
<gene>
    <name evidence="3" type="ORF">UFOPK1722_00322</name>
</gene>
<reference evidence="3" key="1">
    <citation type="submission" date="2020-05" db="EMBL/GenBank/DDBJ databases">
        <authorList>
            <person name="Chiriac C."/>
            <person name="Salcher M."/>
            <person name="Ghai R."/>
            <person name="Kavagutti S V."/>
        </authorList>
    </citation>
    <scope>NUCLEOTIDE SEQUENCE</scope>
</reference>
<dbReference type="InterPro" id="IPR032466">
    <property type="entry name" value="Metal_Hydrolase"/>
</dbReference>
<dbReference type="SUPFAM" id="SSF51556">
    <property type="entry name" value="Metallo-dependent hydrolases"/>
    <property type="match status" value="1"/>
</dbReference>
<dbReference type="GO" id="GO:0005737">
    <property type="term" value="C:cytoplasm"/>
    <property type="evidence" value="ECO:0007669"/>
    <property type="project" value="TreeGrafter"/>
</dbReference>
<dbReference type="PANTHER" id="PTHR21240:SF28">
    <property type="entry name" value="ISO-OROTATE DECARBOXYLASE (EUROFUNG)"/>
    <property type="match status" value="1"/>
</dbReference>
<dbReference type="InterPro" id="IPR032465">
    <property type="entry name" value="ACMSD"/>
</dbReference>
<evidence type="ECO:0000313" key="3">
    <source>
        <dbReference type="EMBL" id="CAB4570169.1"/>
    </source>
</evidence>
<dbReference type="GO" id="GO:0016787">
    <property type="term" value="F:hydrolase activity"/>
    <property type="evidence" value="ECO:0007669"/>
    <property type="project" value="InterPro"/>
</dbReference>
<dbReference type="PANTHER" id="PTHR21240">
    <property type="entry name" value="2-AMINO-3-CARBOXYLMUCONATE-6-SEMIALDEHYDE DECARBOXYLASE"/>
    <property type="match status" value="1"/>
</dbReference>
<dbReference type="AlphaFoldDB" id="A0A6J6E4F9"/>
<keyword evidence="1" id="KW-0456">Lyase</keyword>
<dbReference type="GO" id="GO:0019748">
    <property type="term" value="P:secondary metabolic process"/>
    <property type="evidence" value="ECO:0007669"/>
    <property type="project" value="TreeGrafter"/>
</dbReference>
<evidence type="ECO:0000259" key="2">
    <source>
        <dbReference type="Pfam" id="PF04909"/>
    </source>
</evidence>
<dbReference type="Pfam" id="PF04909">
    <property type="entry name" value="Amidohydro_2"/>
    <property type="match status" value="1"/>
</dbReference>
<evidence type="ECO:0000256" key="1">
    <source>
        <dbReference type="ARBA" id="ARBA00023239"/>
    </source>
</evidence>
<dbReference type="EMBL" id="CAEZTS010000017">
    <property type="protein sequence ID" value="CAB4570169.1"/>
    <property type="molecule type" value="Genomic_DNA"/>
</dbReference>
<name>A0A6J6E4F9_9ZZZZ</name>
<feature type="domain" description="Amidohydrolase-related" evidence="2">
    <location>
        <begin position="113"/>
        <end position="400"/>
    </location>
</feature>
<proteinExistence type="predicted"/>
<accession>A0A6J6E4F9</accession>